<evidence type="ECO:0000313" key="1">
    <source>
        <dbReference type="EMBL" id="EGQ20281.1"/>
    </source>
</evidence>
<dbReference type="Proteomes" id="UP000004123">
    <property type="component" value="Unassembled WGS sequence"/>
</dbReference>
<name>F9DGG3_9BACT</name>
<comment type="caution">
    <text evidence="1">The sequence shown here is derived from an EMBL/GenBank/DDBJ whole genome shotgun (WGS) entry which is preliminary data.</text>
</comment>
<gene>
    <name evidence="1" type="ORF">HMPREF9144_0753</name>
</gene>
<reference evidence="1 2" key="1">
    <citation type="submission" date="2011-04" db="EMBL/GenBank/DDBJ databases">
        <authorList>
            <person name="Muzny D."/>
            <person name="Qin X."/>
            <person name="Deng J."/>
            <person name="Jiang H."/>
            <person name="Liu Y."/>
            <person name="Qu J."/>
            <person name="Song X.-Z."/>
            <person name="Zhang L."/>
            <person name="Thornton R."/>
            <person name="Coyle M."/>
            <person name="Francisco L."/>
            <person name="Jackson L."/>
            <person name="Javaid M."/>
            <person name="Korchina V."/>
            <person name="Kovar C."/>
            <person name="Mata R."/>
            <person name="Mathew T."/>
            <person name="Ngo R."/>
            <person name="Nguyen L."/>
            <person name="Nguyen N."/>
            <person name="Okwuonu G."/>
            <person name="Ongeri F."/>
            <person name="Pham C."/>
            <person name="Simmons D."/>
            <person name="Wilczek-Boney K."/>
            <person name="Hale W."/>
            <person name="Jakkamsetti A."/>
            <person name="Pham P."/>
            <person name="Ruth R."/>
            <person name="San Lucas F."/>
            <person name="Warren J."/>
            <person name="Zhang J."/>
            <person name="Zhao Z."/>
            <person name="Zhou C."/>
            <person name="Zhu D."/>
            <person name="Lee S."/>
            <person name="Bess C."/>
            <person name="Blankenburg K."/>
            <person name="Forbes L."/>
            <person name="Fu Q."/>
            <person name="Gubbala S."/>
            <person name="Hirani K."/>
            <person name="Jayaseelan J.C."/>
            <person name="Lara F."/>
            <person name="Munidasa M."/>
            <person name="Palculict T."/>
            <person name="Patil S."/>
            <person name="Pu L.-L."/>
            <person name="Saada N."/>
            <person name="Tang L."/>
            <person name="Weissenberger G."/>
            <person name="Zhu Y."/>
            <person name="Hemphill L."/>
            <person name="Shang Y."/>
            <person name="Youmans B."/>
            <person name="Ayvaz T."/>
            <person name="Ross M."/>
            <person name="Santibanez J."/>
            <person name="Aqrawi P."/>
            <person name="Gross S."/>
            <person name="Joshi V."/>
            <person name="Fowler G."/>
            <person name="Nazareth L."/>
            <person name="Reid J."/>
            <person name="Worley K."/>
            <person name="Petrosino J."/>
            <person name="Highlander S."/>
            <person name="Gibbs R."/>
        </authorList>
    </citation>
    <scope>NUCLEOTIDE SEQUENCE [LARGE SCALE GENOMIC DNA]</scope>
    <source>
        <strain evidence="1 2">ATCC 700821</strain>
    </source>
</reference>
<accession>F9DGG3</accession>
<organism evidence="1 2">
    <name type="scientific">Prevotella pallens ATCC 700821</name>
    <dbReference type="NCBI Taxonomy" id="997353"/>
    <lineage>
        <taxon>Bacteria</taxon>
        <taxon>Pseudomonadati</taxon>
        <taxon>Bacteroidota</taxon>
        <taxon>Bacteroidia</taxon>
        <taxon>Bacteroidales</taxon>
        <taxon>Prevotellaceae</taxon>
        <taxon>Prevotella</taxon>
    </lineage>
</organism>
<dbReference type="EMBL" id="AFPY01000032">
    <property type="protein sequence ID" value="EGQ20281.1"/>
    <property type="molecule type" value="Genomic_DNA"/>
</dbReference>
<dbReference type="STRING" id="997353.HMPREF9144_0753"/>
<dbReference type="HOGENOM" id="CLU_2772492_0_0_10"/>
<dbReference type="AlphaFoldDB" id="F9DGG3"/>
<evidence type="ECO:0000313" key="2">
    <source>
        <dbReference type="Proteomes" id="UP000004123"/>
    </source>
</evidence>
<protein>
    <submittedName>
        <fullName evidence="1">Uncharacterized protein</fullName>
    </submittedName>
</protein>
<sequence>MCKTAYFERRNNGFCKTLIIKRLDNTHHYKKYLHASLCALLISLHVTNAVLLYENVLIVRRNSTQKITF</sequence>
<proteinExistence type="predicted"/>